<dbReference type="EMBL" id="JAIVGD010000013">
    <property type="protein sequence ID" value="KAH0761235.1"/>
    <property type="molecule type" value="Genomic_DNA"/>
</dbReference>
<dbReference type="Proteomes" id="UP000826656">
    <property type="component" value="Unassembled WGS sequence"/>
</dbReference>
<proteinExistence type="predicted"/>
<sequence>MGDDTIFFAVGFKSYDITRVVSRAETWYDWVERGRKMMTRMSISQKTMEWLAYTLKEASKSHGNTVRRWKRQDHFTELFCARNYNKFGRYISIIKVQDKKRDVIIIPEWSLNSGWMDIATKISVFINAKGQSIGKTSHRKTEKGLLYSDIVRNNKWSTRELNGARIQQKGNSLIISDAISTTQNESLAKSVVGSLPEEIPGITLSEIRRWVASTWRYNHGINIFDLGGIDFSSNFPIEQRLIT</sequence>
<evidence type="ECO:0000313" key="1">
    <source>
        <dbReference type="EMBL" id="KAH0761235.1"/>
    </source>
</evidence>
<comment type="caution">
    <text evidence="1">The sequence shown here is derived from an EMBL/GenBank/DDBJ whole genome shotgun (WGS) entry which is preliminary data.</text>
</comment>
<reference evidence="1 2" key="1">
    <citation type="journal article" date="2021" name="bioRxiv">
        <title>Chromosome-scale and haplotype-resolved genome assembly of a tetraploid potato cultivar.</title>
        <authorList>
            <person name="Sun H."/>
            <person name="Jiao W.-B."/>
            <person name="Krause K."/>
            <person name="Campoy J.A."/>
            <person name="Goel M."/>
            <person name="Folz-Donahue K."/>
            <person name="Kukat C."/>
            <person name="Huettel B."/>
            <person name="Schneeberger K."/>
        </authorList>
    </citation>
    <scope>NUCLEOTIDE SEQUENCE [LARGE SCALE GENOMIC DNA]</scope>
    <source>
        <strain evidence="1">SolTubOtavaFocal</strain>
        <tissue evidence="1">Leaves</tissue>
    </source>
</reference>
<accession>A0ABQ7VAY3</accession>
<organism evidence="1 2">
    <name type="scientific">Solanum tuberosum</name>
    <name type="common">Potato</name>
    <dbReference type="NCBI Taxonomy" id="4113"/>
    <lineage>
        <taxon>Eukaryota</taxon>
        <taxon>Viridiplantae</taxon>
        <taxon>Streptophyta</taxon>
        <taxon>Embryophyta</taxon>
        <taxon>Tracheophyta</taxon>
        <taxon>Spermatophyta</taxon>
        <taxon>Magnoliopsida</taxon>
        <taxon>eudicotyledons</taxon>
        <taxon>Gunneridae</taxon>
        <taxon>Pentapetalae</taxon>
        <taxon>asterids</taxon>
        <taxon>lamiids</taxon>
        <taxon>Solanales</taxon>
        <taxon>Solanaceae</taxon>
        <taxon>Solanoideae</taxon>
        <taxon>Solaneae</taxon>
        <taxon>Solanum</taxon>
    </lineage>
</organism>
<name>A0ABQ7VAY3_SOLTU</name>
<evidence type="ECO:0000313" key="2">
    <source>
        <dbReference type="Proteomes" id="UP000826656"/>
    </source>
</evidence>
<keyword evidence="2" id="KW-1185">Reference proteome</keyword>
<protein>
    <submittedName>
        <fullName evidence="1">Uncharacterized protein</fullName>
    </submittedName>
</protein>
<gene>
    <name evidence="1" type="ORF">KY290_017308</name>
</gene>